<dbReference type="InterPro" id="IPR005119">
    <property type="entry name" value="LysR_subst-bd"/>
</dbReference>
<dbReference type="EMBL" id="WUTW01000007">
    <property type="protein sequence ID" value="MXQ67562.1"/>
    <property type="molecule type" value="Genomic_DNA"/>
</dbReference>
<evidence type="ECO:0000256" key="2">
    <source>
        <dbReference type="ARBA" id="ARBA00023015"/>
    </source>
</evidence>
<dbReference type="CDD" id="cd08414">
    <property type="entry name" value="PBP2_LTTR_aromatics_like"/>
    <property type="match status" value="1"/>
</dbReference>
<feature type="domain" description="HTH lysR-type" evidence="5">
    <location>
        <begin position="2"/>
        <end position="59"/>
    </location>
</feature>
<name>A0A6I4WLQ8_9ACTN</name>
<dbReference type="OrthoDB" id="3181812at2"/>
<dbReference type="Pfam" id="PF03466">
    <property type="entry name" value="LysR_substrate"/>
    <property type="match status" value="1"/>
</dbReference>
<dbReference type="PANTHER" id="PTHR30346:SF0">
    <property type="entry name" value="HCA OPERON TRANSCRIPTIONAL ACTIVATOR HCAR"/>
    <property type="match status" value="1"/>
</dbReference>
<dbReference type="GO" id="GO:0003700">
    <property type="term" value="F:DNA-binding transcription factor activity"/>
    <property type="evidence" value="ECO:0007669"/>
    <property type="project" value="InterPro"/>
</dbReference>
<dbReference type="InterPro" id="IPR036388">
    <property type="entry name" value="WH-like_DNA-bd_sf"/>
</dbReference>
<accession>A0A6I4WLQ8</accession>
<keyword evidence="2" id="KW-0805">Transcription regulation</keyword>
<organism evidence="6 7">
    <name type="scientific">Actinomadura rayongensis</name>
    <dbReference type="NCBI Taxonomy" id="1429076"/>
    <lineage>
        <taxon>Bacteria</taxon>
        <taxon>Bacillati</taxon>
        <taxon>Actinomycetota</taxon>
        <taxon>Actinomycetes</taxon>
        <taxon>Streptosporangiales</taxon>
        <taxon>Thermomonosporaceae</taxon>
        <taxon>Actinomadura</taxon>
    </lineage>
</organism>
<dbReference type="GO" id="GO:0032993">
    <property type="term" value="C:protein-DNA complex"/>
    <property type="evidence" value="ECO:0007669"/>
    <property type="project" value="TreeGrafter"/>
</dbReference>
<protein>
    <submittedName>
        <fullName evidence="6">LysR family transcriptional regulator</fullName>
    </submittedName>
</protein>
<dbReference type="PANTHER" id="PTHR30346">
    <property type="entry name" value="TRANSCRIPTIONAL DUAL REGULATOR HCAR-RELATED"/>
    <property type="match status" value="1"/>
</dbReference>
<dbReference type="Gene3D" id="1.10.10.10">
    <property type="entry name" value="Winged helix-like DNA-binding domain superfamily/Winged helix DNA-binding domain"/>
    <property type="match status" value="1"/>
</dbReference>
<dbReference type="PROSITE" id="PS50931">
    <property type="entry name" value="HTH_LYSR"/>
    <property type="match status" value="1"/>
</dbReference>
<proteinExistence type="inferred from homology"/>
<dbReference type="SUPFAM" id="SSF46785">
    <property type="entry name" value="Winged helix' DNA-binding domain"/>
    <property type="match status" value="1"/>
</dbReference>
<dbReference type="Gene3D" id="3.40.190.10">
    <property type="entry name" value="Periplasmic binding protein-like II"/>
    <property type="match status" value="2"/>
</dbReference>
<dbReference type="RefSeq" id="WP_161105731.1">
    <property type="nucleotide sequence ID" value="NZ_JBHLYI010000008.1"/>
</dbReference>
<keyword evidence="3" id="KW-0238">DNA-binding</keyword>
<dbReference type="InterPro" id="IPR036390">
    <property type="entry name" value="WH_DNA-bd_sf"/>
</dbReference>
<dbReference type="InterPro" id="IPR000847">
    <property type="entry name" value="LysR_HTH_N"/>
</dbReference>
<dbReference type="Pfam" id="PF00126">
    <property type="entry name" value="HTH_1"/>
    <property type="match status" value="1"/>
</dbReference>
<keyword evidence="7" id="KW-1185">Reference proteome</keyword>
<dbReference type="SUPFAM" id="SSF53850">
    <property type="entry name" value="Periplasmic binding protein-like II"/>
    <property type="match status" value="1"/>
</dbReference>
<dbReference type="PRINTS" id="PR00039">
    <property type="entry name" value="HTHLYSR"/>
</dbReference>
<evidence type="ECO:0000259" key="5">
    <source>
        <dbReference type="PROSITE" id="PS50931"/>
    </source>
</evidence>
<dbReference type="Proteomes" id="UP000431901">
    <property type="component" value="Unassembled WGS sequence"/>
</dbReference>
<reference evidence="6 7" key="1">
    <citation type="submission" date="2019-12" db="EMBL/GenBank/DDBJ databases">
        <title>Nocardia macrotermitis sp. nov. and Nocardia aurantia sp. nov., isolated from the gut of the fungus growing-termite Macrotermes natalensis.</title>
        <authorList>
            <person name="Christine B."/>
            <person name="Rene B."/>
        </authorList>
    </citation>
    <scope>NUCLEOTIDE SEQUENCE [LARGE SCALE GENOMIC DNA]</scope>
    <source>
        <strain evidence="6 7">DSM 102126</strain>
    </source>
</reference>
<evidence type="ECO:0000256" key="4">
    <source>
        <dbReference type="ARBA" id="ARBA00023163"/>
    </source>
</evidence>
<gene>
    <name evidence="6" type="ORF">GQ466_26440</name>
</gene>
<evidence type="ECO:0000256" key="1">
    <source>
        <dbReference type="ARBA" id="ARBA00009437"/>
    </source>
</evidence>
<comment type="similarity">
    <text evidence="1">Belongs to the LysR transcriptional regulatory family.</text>
</comment>
<evidence type="ECO:0000313" key="6">
    <source>
        <dbReference type="EMBL" id="MXQ67562.1"/>
    </source>
</evidence>
<keyword evidence="4" id="KW-0804">Transcription</keyword>
<dbReference type="GO" id="GO:0003677">
    <property type="term" value="F:DNA binding"/>
    <property type="evidence" value="ECO:0007669"/>
    <property type="project" value="UniProtKB-KW"/>
</dbReference>
<comment type="caution">
    <text evidence="6">The sequence shown here is derived from an EMBL/GenBank/DDBJ whole genome shotgun (WGS) entry which is preliminary data.</text>
</comment>
<sequence>MLDLRKLDHLIAVAEEGGFTRAAERLHLTQQALSTSVRTLEREVGVPLLDRQGGRVTVLPAGAALIEDARVLHGLARSAVRRARAVGRDEPETLRIGHTPAVTGEEVSVLVAAARAAHPGLRAESHQRYPGDLAADLTAGHLDLGLCRGMRAPHGLVRATLARHRLRVAVAADHPLADRSAVALADLRDRRILVWGTPGRSRYTDFLLDECRRAGFEPRYERSELQGTPPATAVIGTDAVAFVTLAPGSAAGGLVRVLDLEPAVHAPLHALWPQHTTSPARTAFLDAAAG</sequence>
<evidence type="ECO:0000313" key="7">
    <source>
        <dbReference type="Proteomes" id="UP000431901"/>
    </source>
</evidence>
<dbReference type="AlphaFoldDB" id="A0A6I4WLQ8"/>
<evidence type="ECO:0000256" key="3">
    <source>
        <dbReference type="ARBA" id="ARBA00023125"/>
    </source>
</evidence>